<evidence type="ECO:0000256" key="3">
    <source>
        <dbReference type="ARBA" id="ARBA00022475"/>
    </source>
</evidence>
<dbReference type="Proteomes" id="UP000193200">
    <property type="component" value="Unassembled WGS sequence"/>
</dbReference>
<dbReference type="RefSeq" id="WP_085883751.1">
    <property type="nucleotide sequence ID" value="NZ_FWFR01000002.1"/>
</dbReference>
<feature type="transmembrane region" description="Helical" evidence="12">
    <location>
        <begin position="214"/>
        <end position="237"/>
    </location>
</feature>
<dbReference type="Pfam" id="PF00487">
    <property type="entry name" value="FA_desaturase"/>
    <property type="match status" value="1"/>
</dbReference>
<evidence type="ECO:0000256" key="11">
    <source>
        <dbReference type="ARBA" id="ARBA00023136"/>
    </source>
</evidence>
<comment type="subcellular location">
    <subcellularLocation>
        <location evidence="1">Cell inner membrane</location>
        <topology evidence="1">Multi-pass membrane protein</topology>
    </subcellularLocation>
</comment>
<evidence type="ECO:0000256" key="10">
    <source>
        <dbReference type="ARBA" id="ARBA00023033"/>
    </source>
</evidence>
<dbReference type="InParanoid" id="A0A1Y5T9Z1"/>
<dbReference type="GO" id="GO:0005886">
    <property type="term" value="C:plasma membrane"/>
    <property type="evidence" value="ECO:0007669"/>
    <property type="project" value="UniProtKB-SubCell"/>
</dbReference>
<feature type="domain" description="Fatty acid desaturase" evidence="13">
    <location>
        <begin position="102"/>
        <end position="311"/>
    </location>
</feature>
<organism evidence="14 15">
    <name type="scientific">Oceanibacterium hippocampi</name>
    <dbReference type="NCBI Taxonomy" id="745714"/>
    <lineage>
        <taxon>Bacteria</taxon>
        <taxon>Pseudomonadati</taxon>
        <taxon>Pseudomonadota</taxon>
        <taxon>Alphaproteobacteria</taxon>
        <taxon>Sneathiellales</taxon>
        <taxon>Sneathiellaceae</taxon>
        <taxon>Oceanibacterium</taxon>
    </lineage>
</organism>
<feature type="transmembrane region" description="Helical" evidence="12">
    <location>
        <begin position="99"/>
        <end position="122"/>
    </location>
</feature>
<dbReference type="PANTHER" id="PTHR38674:SF1">
    <property type="entry name" value="ALKANE 1-MONOOXYGENASE 1"/>
    <property type="match status" value="1"/>
</dbReference>
<dbReference type="PANTHER" id="PTHR38674">
    <property type="entry name" value="ALKANE 1-MONOOXYGENASE 1"/>
    <property type="match status" value="1"/>
</dbReference>
<keyword evidence="8 14" id="KW-0560">Oxidoreductase</keyword>
<evidence type="ECO:0000256" key="5">
    <source>
        <dbReference type="ARBA" id="ARBA00022692"/>
    </source>
</evidence>
<feature type="transmembrane region" description="Helical" evidence="12">
    <location>
        <begin position="318"/>
        <end position="337"/>
    </location>
</feature>
<dbReference type="OrthoDB" id="4759734at2"/>
<evidence type="ECO:0000256" key="2">
    <source>
        <dbReference type="ARBA" id="ARBA00010823"/>
    </source>
</evidence>
<evidence type="ECO:0000256" key="7">
    <source>
        <dbReference type="ARBA" id="ARBA00022989"/>
    </source>
</evidence>
<keyword evidence="6" id="KW-0479">Metal-binding</keyword>
<name>A0A1Y5T9Z1_9PROT</name>
<keyword evidence="4" id="KW-0997">Cell inner membrane</keyword>
<keyword evidence="15" id="KW-1185">Reference proteome</keyword>
<keyword evidence="10 14" id="KW-0503">Monooxygenase</keyword>
<protein>
    <submittedName>
        <fullName evidence="14">Alkane 1-monooxygenase 1</fullName>
        <ecNumber evidence="14">1.14.15.3</ecNumber>
    </submittedName>
</protein>
<keyword evidence="11 12" id="KW-0472">Membrane</keyword>
<dbReference type="GO" id="GO:0004497">
    <property type="term" value="F:monooxygenase activity"/>
    <property type="evidence" value="ECO:0007669"/>
    <property type="project" value="UniProtKB-KW"/>
</dbReference>
<keyword evidence="5 12" id="KW-0812">Transmembrane</keyword>
<dbReference type="GO" id="GO:0006629">
    <property type="term" value="P:lipid metabolic process"/>
    <property type="evidence" value="ECO:0007669"/>
    <property type="project" value="InterPro"/>
</dbReference>
<keyword evidence="7 12" id="KW-1133">Transmembrane helix</keyword>
<sequence length="358" mass="40301">MLSPLAFSVSYLTTAITVLVVQQGGWWMFFPVLQVFAIIPLIDEIVGPWQGNPDPATEARITRSRPYRLLVWAWVPVQTALLVWSLGLVASGALAPHEIIGLTLAIGISTGTVGITFAHELMHRPGRFDRMLAELLMGSVLYAHFCIEHVHGHHRNVATRDDPATARLGESFYRFLPRTIVRGAQSAWRLERERRRRRGIPFWSLRNRMLRYGLLQTTFLVVVLAVFGPAGLLFFVAQALVAVTELEIINYLEHYGLARRIGGDGRPERVRPWHSWNSSHLVSNLFLINLARHSDHHFAAGRPYQLLRHWPDAPQLPGGYGAMFLAAMVPPLWFRIMNPRVAAWRARDLAGGEVPVAG</sequence>
<evidence type="ECO:0000256" key="8">
    <source>
        <dbReference type="ARBA" id="ARBA00023002"/>
    </source>
</evidence>
<feature type="transmembrane region" description="Helical" evidence="12">
    <location>
        <begin position="25"/>
        <end position="42"/>
    </location>
</feature>
<evidence type="ECO:0000256" key="1">
    <source>
        <dbReference type="ARBA" id="ARBA00004429"/>
    </source>
</evidence>
<evidence type="ECO:0000256" key="9">
    <source>
        <dbReference type="ARBA" id="ARBA00023004"/>
    </source>
</evidence>
<dbReference type="InterPro" id="IPR033885">
    <property type="entry name" value="AlkB/XylM"/>
</dbReference>
<evidence type="ECO:0000256" key="6">
    <source>
        <dbReference type="ARBA" id="ARBA00022723"/>
    </source>
</evidence>
<evidence type="ECO:0000313" key="14">
    <source>
        <dbReference type="EMBL" id="SLN55704.1"/>
    </source>
</evidence>
<dbReference type="EMBL" id="FWFR01000002">
    <property type="protein sequence ID" value="SLN55704.1"/>
    <property type="molecule type" value="Genomic_DNA"/>
</dbReference>
<dbReference type="GO" id="GO:0046872">
    <property type="term" value="F:metal ion binding"/>
    <property type="evidence" value="ECO:0007669"/>
    <property type="project" value="UniProtKB-KW"/>
</dbReference>
<reference evidence="14 15" key="1">
    <citation type="submission" date="2017-03" db="EMBL/GenBank/DDBJ databases">
        <authorList>
            <person name="Afonso C.L."/>
            <person name="Miller P.J."/>
            <person name="Scott M.A."/>
            <person name="Spackman E."/>
            <person name="Goraichik I."/>
            <person name="Dimitrov K.M."/>
            <person name="Suarez D.L."/>
            <person name="Swayne D.E."/>
        </authorList>
    </citation>
    <scope>NUCLEOTIDE SEQUENCE [LARGE SCALE GENOMIC DNA]</scope>
    <source>
        <strain evidence="14 15">CECT 7691</strain>
    </source>
</reference>
<evidence type="ECO:0000256" key="4">
    <source>
        <dbReference type="ARBA" id="ARBA00022519"/>
    </source>
</evidence>
<accession>A0A1Y5T9Z1</accession>
<evidence type="ECO:0000259" key="13">
    <source>
        <dbReference type="Pfam" id="PF00487"/>
    </source>
</evidence>
<evidence type="ECO:0000256" key="12">
    <source>
        <dbReference type="SAM" id="Phobius"/>
    </source>
</evidence>
<evidence type="ECO:0000313" key="15">
    <source>
        <dbReference type="Proteomes" id="UP000193200"/>
    </source>
</evidence>
<proteinExistence type="inferred from homology"/>
<gene>
    <name evidence="14" type="primary">alkB1</name>
    <name evidence="14" type="ORF">OCH7691_02389</name>
</gene>
<comment type="similarity">
    <text evidence="2">Belongs to the fatty acid desaturase type 1 family. AlkB subfamily.</text>
</comment>
<dbReference type="EC" id="1.14.15.3" evidence="14"/>
<dbReference type="InterPro" id="IPR005804">
    <property type="entry name" value="FA_desaturase_dom"/>
</dbReference>
<dbReference type="AlphaFoldDB" id="A0A1Y5T9Z1"/>
<feature type="transmembrane region" description="Helical" evidence="12">
    <location>
        <begin position="69"/>
        <end position="93"/>
    </location>
</feature>
<keyword evidence="9" id="KW-0408">Iron</keyword>
<dbReference type="CDD" id="cd03512">
    <property type="entry name" value="Alkane-hydroxylase"/>
    <property type="match status" value="1"/>
</dbReference>
<keyword evidence="3" id="KW-1003">Cell membrane</keyword>